<keyword evidence="4 6" id="KW-1133">Transmembrane helix</keyword>
<keyword evidence="2 6" id="KW-0812">Transmembrane</keyword>
<evidence type="ECO:0000259" key="8">
    <source>
        <dbReference type="Pfam" id="PF21904"/>
    </source>
</evidence>
<evidence type="ECO:0000256" key="6">
    <source>
        <dbReference type="SAM" id="Phobius"/>
    </source>
</evidence>
<gene>
    <name evidence="9" type="ORF">MIMGU_mgv1a003877mg</name>
</gene>
<dbReference type="InterPro" id="IPR009637">
    <property type="entry name" value="GPR107/GPR108-like"/>
</dbReference>
<name>A0A022RZY8_ERYGU</name>
<dbReference type="GO" id="GO:0016020">
    <property type="term" value="C:membrane"/>
    <property type="evidence" value="ECO:0000318"/>
    <property type="project" value="GO_Central"/>
</dbReference>
<evidence type="ECO:0000256" key="4">
    <source>
        <dbReference type="ARBA" id="ARBA00022989"/>
    </source>
</evidence>
<dbReference type="PANTHER" id="PTHR21229">
    <property type="entry name" value="LUNG SEVEN TRANSMEMBRANE RECEPTOR"/>
    <property type="match status" value="1"/>
</dbReference>
<evidence type="ECO:0000259" key="7">
    <source>
        <dbReference type="Pfam" id="PF06814"/>
    </source>
</evidence>
<feature type="domain" description="CAND6/7 N-terminal" evidence="8">
    <location>
        <begin position="146"/>
        <end position="273"/>
    </location>
</feature>
<evidence type="ECO:0000313" key="10">
    <source>
        <dbReference type="Proteomes" id="UP000030748"/>
    </source>
</evidence>
<dbReference type="Pfam" id="PF21904">
    <property type="entry name" value="CAND6-7_N"/>
    <property type="match status" value="1"/>
</dbReference>
<feature type="transmembrane region" description="Helical" evidence="6">
    <location>
        <begin position="322"/>
        <end position="340"/>
    </location>
</feature>
<feature type="domain" description="GOST seven transmembrane" evidence="7">
    <location>
        <begin position="292"/>
        <end position="533"/>
    </location>
</feature>
<feature type="transmembrane region" description="Helical" evidence="6">
    <location>
        <begin position="295"/>
        <end position="315"/>
    </location>
</feature>
<feature type="transmembrane region" description="Helical" evidence="6">
    <location>
        <begin position="360"/>
        <end position="386"/>
    </location>
</feature>
<feature type="transmembrane region" description="Helical" evidence="6">
    <location>
        <begin position="478"/>
        <end position="496"/>
    </location>
</feature>
<feature type="transmembrane region" description="Helical" evidence="6">
    <location>
        <begin position="428"/>
        <end position="450"/>
    </location>
</feature>
<feature type="transmembrane region" description="Helical" evidence="6">
    <location>
        <begin position="502"/>
        <end position="522"/>
    </location>
</feature>
<protein>
    <recommendedName>
        <fullName evidence="11">Intimal thickness related receptor IRP domain-containing protein</fullName>
    </recommendedName>
</protein>
<proteinExistence type="predicted"/>
<evidence type="ECO:0000313" key="9">
    <source>
        <dbReference type="EMBL" id="EYU45253.1"/>
    </source>
</evidence>
<evidence type="ECO:0008006" key="11">
    <source>
        <dbReference type="Google" id="ProtNLM"/>
    </source>
</evidence>
<keyword evidence="10" id="KW-1185">Reference proteome</keyword>
<evidence type="ECO:0000256" key="5">
    <source>
        <dbReference type="ARBA" id="ARBA00023136"/>
    </source>
</evidence>
<evidence type="ECO:0000256" key="3">
    <source>
        <dbReference type="ARBA" id="ARBA00022729"/>
    </source>
</evidence>
<dbReference type="GO" id="GO:0005794">
    <property type="term" value="C:Golgi apparatus"/>
    <property type="evidence" value="ECO:0000318"/>
    <property type="project" value="GO_Central"/>
</dbReference>
<keyword evidence="5 6" id="KW-0472">Membrane</keyword>
<organism evidence="9 10">
    <name type="scientific">Erythranthe guttata</name>
    <name type="common">Yellow monkey flower</name>
    <name type="synonym">Mimulus guttatus</name>
    <dbReference type="NCBI Taxonomy" id="4155"/>
    <lineage>
        <taxon>Eukaryota</taxon>
        <taxon>Viridiplantae</taxon>
        <taxon>Streptophyta</taxon>
        <taxon>Embryophyta</taxon>
        <taxon>Tracheophyta</taxon>
        <taxon>Spermatophyta</taxon>
        <taxon>Magnoliopsida</taxon>
        <taxon>eudicotyledons</taxon>
        <taxon>Gunneridae</taxon>
        <taxon>Pentapetalae</taxon>
        <taxon>asterids</taxon>
        <taxon>lamiids</taxon>
        <taxon>Lamiales</taxon>
        <taxon>Phrymaceae</taxon>
        <taxon>Erythranthe</taxon>
    </lineage>
</organism>
<dbReference type="InterPro" id="IPR054103">
    <property type="entry name" value="CAND6-7_N"/>
</dbReference>
<dbReference type="EMBL" id="KI630190">
    <property type="protein sequence ID" value="EYU45253.1"/>
    <property type="molecule type" value="Genomic_DNA"/>
</dbReference>
<dbReference type="Pfam" id="PF06814">
    <property type="entry name" value="GOST_TM"/>
    <property type="match status" value="1"/>
</dbReference>
<accession>A0A022RZY8</accession>
<sequence>MESNMCLVPITTNGKLTEMTKNVKLLKHEGPNVFFVNIGDQMRNHYKLEGFLSEHKSKRFFPKEETNREGAGGNLRVEEQSNPLFQVLLKSKEQSNWFNYKTAITLYLNRVRKKRRERSDTMSTTSVLLILLSLASLAAAEIRVSEIRSDARPIIPFDEFGFTHRGQLELNITRLSLSGTTPDLPALSKVGFFLCTRDAWLHVLQQIEDAEINCALVSDVVHKVFTFDRLPDLTTADVNFLYAESVADQYTLVFANCLSQLKVSMNVRSAMYNLEDGKSNRRDYLSAGKTALPKLYFLFSVVYFSIAALWISILYKKRLTIYGIHFFMLGVVLLKAANLLCEAEDKSYIKHTGSAHGWDVLFYIFSFLKGVTLFTLIVLIGTGWSFLKPYLQDKEKKVLMIVIPLQVVANIAQVVIDETGPFGQDWVTWKQVFLLVDVICCCAVLFPIVWSIKNLREAAKTDGKAAVNLMKLTLFRHYYIVVICYIYFTRVVVYALETITSYKYLWTSVVAGELATLAFYVFTGYKFRPEAHNPYFVIDDEEEEAAAEQLKLEDEFEL</sequence>
<evidence type="ECO:0000256" key="2">
    <source>
        <dbReference type="ARBA" id="ARBA00022692"/>
    </source>
</evidence>
<dbReference type="PANTHER" id="PTHR21229:SF22">
    <property type="entry name" value="DBJ|BAA84809.1"/>
    <property type="match status" value="1"/>
</dbReference>
<comment type="subcellular location">
    <subcellularLocation>
        <location evidence="1">Membrane</location>
        <topology evidence="1">Multi-pass membrane protein</topology>
    </subcellularLocation>
</comment>
<dbReference type="eggNOG" id="KOG2569">
    <property type="taxonomic scope" value="Eukaryota"/>
</dbReference>
<keyword evidence="3" id="KW-0732">Signal</keyword>
<reference evidence="9 10" key="1">
    <citation type="journal article" date="2013" name="Proc. Natl. Acad. Sci. U.S.A.">
        <title>Fine-scale variation in meiotic recombination in Mimulus inferred from population shotgun sequencing.</title>
        <authorList>
            <person name="Hellsten U."/>
            <person name="Wright K.M."/>
            <person name="Jenkins J."/>
            <person name="Shu S."/>
            <person name="Yuan Y."/>
            <person name="Wessler S.R."/>
            <person name="Schmutz J."/>
            <person name="Willis J.H."/>
            <person name="Rokhsar D.S."/>
        </authorList>
    </citation>
    <scope>NUCLEOTIDE SEQUENCE [LARGE SCALE GENOMIC DNA]</scope>
    <source>
        <strain evidence="10">cv. DUN x IM62</strain>
    </source>
</reference>
<evidence type="ECO:0000256" key="1">
    <source>
        <dbReference type="ARBA" id="ARBA00004141"/>
    </source>
</evidence>
<dbReference type="InterPro" id="IPR053937">
    <property type="entry name" value="GOST_TM"/>
</dbReference>
<dbReference type="AlphaFoldDB" id="A0A022RZY8"/>
<dbReference type="Proteomes" id="UP000030748">
    <property type="component" value="Unassembled WGS sequence"/>
</dbReference>
<feature type="transmembrane region" description="Helical" evidence="6">
    <location>
        <begin position="398"/>
        <end position="416"/>
    </location>
</feature>